<gene>
    <name evidence="2" type="ORF">KIPB_008914</name>
</gene>
<feature type="compositionally biased region" description="Basic residues" evidence="1">
    <location>
        <begin position="78"/>
        <end position="89"/>
    </location>
</feature>
<comment type="caution">
    <text evidence="2">The sequence shown here is derived from an EMBL/GenBank/DDBJ whole genome shotgun (WGS) entry which is preliminary data.</text>
</comment>
<name>A0A391NNT4_9EUKA</name>
<feature type="compositionally biased region" description="Basic residues" evidence="1">
    <location>
        <begin position="15"/>
        <end position="24"/>
    </location>
</feature>
<dbReference type="EMBL" id="BDIP01002884">
    <property type="protein sequence ID" value="GCA63267.1"/>
    <property type="molecule type" value="Genomic_DNA"/>
</dbReference>
<proteinExistence type="predicted"/>
<dbReference type="AlphaFoldDB" id="A0A391NNT4"/>
<protein>
    <submittedName>
        <fullName evidence="2">Uncharacterized protein</fullName>
    </submittedName>
</protein>
<reference evidence="2 3" key="1">
    <citation type="journal article" date="2018" name="PLoS ONE">
        <title>The draft genome of Kipferlia bialata reveals reductive genome evolution in fornicate parasites.</title>
        <authorList>
            <person name="Tanifuji G."/>
            <person name="Takabayashi S."/>
            <person name="Kume K."/>
            <person name="Takagi M."/>
            <person name="Nakayama T."/>
            <person name="Kamikawa R."/>
            <person name="Inagaki Y."/>
            <person name="Hashimoto T."/>
        </authorList>
    </citation>
    <scope>NUCLEOTIDE SEQUENCE [LARGE SCALE GENOMIC DNA]</scope>
    <source>
        <strain evidence="2">NY0173</strain>
    </source>
</reference>
<sequence>MGESSPPRRPTRESRRSRKSRKSRTKYVTVRAFEEYKAEAEERFAQLHAMMDEVERDFETLLAALERMAKAQRERKGVVKKPSSRKAAK</sequence>
<organism evidence="2 3">
    <name type="scientific">Kipferlia bialata</name>
    <dbReference type="NCBI Taxonomy" id="797122"/>
    <lineage>
        <taxon>Eukaryota</taxon>
        <taxon>Metamonada</taxon>
        <taxon>Carpediemonas-like organisms</taxon>
        <taxon>Kipferlia</taxon>
    </lineage>
</organism>
<feature type="region of interest" description="Disordered" evidence="1">
    <location>
        <begin position="70"/>
        <end position="89"/>
    </location>
</feature>
<keyword evidence="3" id="KW-1185">Reference proteome</keyword>
<dbReference type="Proteomes" id="UP000265618">
    <property type="component" value="Unassembled WGS sequence"/>
</dbReference>
<evidence type="ECO:0000313" key="2">
    <source>
        <dbReference type="EMBL" id="GCA63267.1"/>
    </source>
</evidence>
<evidence type="ECO:0000256" key="1">
    <source>
        <dbReference type="SAM" id="MobiDB-lite"/>
    </source>
</evidence>
<evidence type="ECO:0000313" key="3">
    <source>
        <dbReference type="Proteomes" id="UP000265618"/>
    </source>
</evidence>
<accession>A0A391NNT4</accession>
<feature type="region of interest" description="Disordered" evidence="1">
    <location>
        <begin position="1"/>
        <end position="24"/>
    </location>
</feature>